<evidence type="ECO:0000313" key="2">
    <source>
        <dbReference type="Proteomes" id="UP000217103"/>
    </source>
</evidence>
<dbReference type="STRING" id="35622.SAMN04489764_5242"/>
<keyword evidence="2" id="KW-1185">Reference proteome</keyword>
<dbReference type="SUPFAM" id="SSF109854">
    <property type="entry name" value="DinB/YfiT-like putative metalloenzymes"/>
    <property type="match status" value="1"/>
</dbReference>
<dbReference type="InterPro" id="IPR007061">
    <property type="entry name" value="MST-like"/>
</dbReference>
<protein>
    <submittedName>
        <fullName evidence="1">Uncharacterized damage-inducible protein DinB (Forms a four-helix bundle)</fullName>
    </submittedName>
</protein>
<dbReference type="AlphaFoldDB" id="A0A1H1I5Y6"/>
<dbReference type="Proteomes" id="UP000217103">
    <property type="component" value="Unassembled WGS sequence"/>
</dbReference>
<dbReference type="Pfam" id="PF04978">
    <property type="entry name" value="MST"/>
    <property type="match status" value="1"/>
</dbReference>
<gene>
    <name evidence="1" type="ORF">SAMN04489764_5242</name>
</gene>
<dbReference type="InterPro" id="IPR034660">
    <property type="entry name" value="DinB/YfiT-like"/>
</dbReference>
<dbReference type="Gene3D" id="1.20.120.450">
    <property type="entry name" value="dinb family like domain"/>
    <property type="match status" value="1"/>
</dbReference>
<accession>A0A1H1I5Y6</accession>
<name>A0A1H1I5Y6_9ACTN</name>
<reference evidence="1 2" key="1">
    <citation type="submission" date="2016-10" db="EMBL/GenBank/DDBJ databases">
        <authorList>
            <person name="de Groot N.N."/>
        </authorList>
    </citation>
    <scope>NUCLEOTIDE SEQUENCE [LARGE SCALE GENOMIC DNA]</scope>
    <source>
        <strain evidence="1 2">DSM 43794</strain>
    </source>
</reference>
<evidence type="ECO:0000313" key="1">
    <source>
        <dbReference type="EMBL" id="SDR33050.1"/>
    </source>
</evidence>
<sequence>MIRRMPDLRIDPPFVANERDMLCSFLDWYRQTLAVKCEGLTDEQLKERAVPPSPLSLLGLVRHMADVERIWFRRVLGAEEAPPYYWGDTPDGDFHDLDSVSAQEAFANWQAEIEHARTVVAAFPSLDDLSAGTRHGQKVTLRWILIHMIEEYARHCGHADFLRERIDGVTGE</sequence>
<dbReference type="EMBL" id="FNKK01000002">
    <property type="protein sequence ID" value="SDR33050.1"/>
    <property type="molecule type" value="Genomic_DNA"/>
</dbReference>
<organism evidence="1 2">
    <name type="scientific">Thermostaphylospora chromogena</name>
    <dbReference type="NCBI Taxonomy" id="35622"/>
    <lineage>
        <taxon>Bacteria</taxon>
        <taxon>Bacillati</taxon>
        <taxon>Actinomycetota</taxon>
        <taxon>Actinomycetes</taxon>
        <taxon>Streptosporangiales</taxon>
        <taxon>Thermomonosporaceae</taxon>
        <taxon>Thermostaphylospora</taxon>
    </lineage>
</organism>
<proteinExistence type="predicted"/>